<evidence type="ECO:0000313" key="1">
    <source>
        <dbReference type="EMBL" id="BAU86895.1"/>
    </source>
</evidence>
<dbReference type="Proteomes" id="UP000217676">
    <property type="component" value="Chromosome"/>
</dbReference>
<gene>
    <name evidence="1" type="ORF">SLA_6026</name>
</gene>
<reference evidence="1 2" key="1">
    <citation type="journal article" date="2016" name="Genome Announc.">
        <title>Complete Genome Sequence of Thiostrepton-Producing Streptomyces laurentii ATCC 31255.</title>
        <authorList>
            <person name="Doi K."/>
            <person name="Fujino Y."/>
            <person name="Nagayoshi Y."/>
            <person name="Ohshima T."/>
            <person name="Ogata S."/>
        </authorList>
    </citation>
    <scope>NUCLEOTIDE SEQUENCE [LARGE SCALE GENOMIC DNA]</scope>
    <source>
        <strain evidence="1 2">ATCC 31255</strain>
    </source>
</reference>
<dbReference type="KEGG" id="slau:SLA_6026"/>
<evidence type="ECO:0000313" key="2">
    <source>
        <dbReference type="Proteomes" id="UP000217676"/>
    </source>
</evidence>
<protein>
    <submittedName>
        <fullName evidence="1">Cysteine synthase</fullName>
    </submittedName>
</protein>
<name>A0A160P725_STRLU</name>
<organism evidence="1 2">
    <name type="scientific">Streptomyces laurentii</name>
    <dbReference type="NCBI Taxonomy" id="39478"/>
    <lineage>
        <taxon>Bacteria</taxon>
        <taxon>Bacillati</taxon>
        <taxon>Actinomycetota</taxon>
        <taxon>Actinomycetes</taxon>
        <taxon>Kitasatosporales</taxon>
        <taxon>Streptomycetaceae</taxon>
        <taxon>Streptomyces</taxon>
    </lineage>
</organism>
<dbReference type="RefSeq" id="WP_359884900.1">
    <property type="nucleotide sequence ID" value="NZ_JBEYHT010000081.1"/>
</dbReference>
<proteinExistence type="predicted"/>
<dbReference type="EMBL" id="AP017424">
    <property type="protein sequence ID" value="BAU86895.1"/>
    <property type="molecule type" value="Genomic_DNA"/>
</dbReference>
<sequence>MFFEAVHDSIGSTPLIRLRLDAREGVEVCAKLETHNPFAMDMLLEARRWAVLHDVEKEARRTEAVASLDAAMARRDKLEHEFYVEGSLAEDRFKTLSAEQSAGIESLGLEAAELARGADLSVFFADGEALADSWAGACSWGGLEVAHDHPRSLSWGSYADP</sequence>
<dbReference type="AlphaFoldDB" id="A0A160P725"/>
<accession>A0A160P725</accession>
<keyword evidence="2" id="KW-1185">Reference proteome</keyword>